<keyword evidence="4" id="KW-0418">Kinase</keyword>
<keyword evidence="1" id="KW-0723">Serine/threonine-protein kinase</keyword>
<dbReference type="Gene3D" id="1.10.510.10">
    <property type="entry name" value="Transferase(Phosphotransferase) domain 1"/>
    <property type="match status" value="1"/>
</dbReference>
<evidence type="ECO:0000313" key="11">
    <source>
        <dbReference type="EMBL" id="KAG2496223.1"/>
    </source>
</evidence>
<feature type="compositionally biased region" description="Pro residues" evidence="9">
    <location>
        <begin position="526"/>
        <end position="536"/>
    </location>
</feature>
<dbReference type="OrthoDB" id="504170at2759"/>
<feature type="compositionally biased region" description="Low complexity" evidence="9">
    <location>
        <begin position="537"/>
        <end position="559"/>
    </location>
</feature>
<keyword evidence="5 7" id="KW-0067">ATP-binding</keyword>
<evidence type="ECO:0000256" key="1">
    <source>
        <dbReference type="ARBA" id="ARBA00022527"/>
    </source>
</evidence>
<dbReference type="PROSITE" id="PS00108">
    <property type="entry name" value="PROTEIN_KINASE_ST"/>
    <property type="match status" value="1"/>
</dbReference>
<feature type="region of interest" description="Disordered" evidence="9">
    <location>
        <begin position="269"/>
        <end position="292"/>
    </location>
</feature>
<dbReference type="SMART" id="SM00220">
    <property type="entry name" value="S_TKc"/>
    <property type="match status" value="1"/>
</dbReference>
<organism evidence="11 12">
    <name type="scientific">Edaphochlamys debaryana</name>
    <dbReference type="NCBI Taxonomy" id="47281"/>
    <lineage>
        <taxon>Eukaryota</taxon>
        <taxon>Viridiplantae</taxon>
        <taxon>Chlorophyta</taxon>
        <taxon>core chlorophytes</taxon>
        <taxon>Chlorophyceae</taxon>
        <taxon>CS clade</taxon>
        <taxon>Chlamydomonadales</taxon>
        <taxon>Chlamydomonadales incertae sedis</taxon>
        <taxon>Edaphochlamys</taxon>
    </lineage>
</organism>
<dbReference type="GO" id="GO:0005524">
    <property type="term" value="F:ATP binding"/>
    <property type="evidence" value="ECO:0007669"/>
    <property type="project" value="UniProtKB-KW"/>
</dbReference>
<evidence type="ECO:0000256" key="8">
    <source>
        <dbReference type="PIRSR" id="PIRSR630616-3"/>
    </source>
</evidence>
<gene>
    <name evidence="11" type="ORF">HYH03_005821</name>
</gene>
<feature type="compositionally biased region" description="Polar residues" evidence="9">
    <location>
        <begin position="316"/>
        <end position="330"/>
    </location>
</feature>
<evidence type="ECO:0000256" key="4">
    <source>
        <dbReference type="ARBA" id="ARBA00022777"/>
    </source>
</evidence>
<feature type="binding site" evidence="7">
    <location>
        <begin position="43"/>
        <end position="44"/>
    </location>
    <ligand>
        <name>ATP</name>
        <dbReference type="ChEBI" id="CHEBI:30616"/>
    </ligand>
</feature>
<keyword evidence="2" id="KW-0808">Transferase</keyword>
<feature type="region of interest" description="Disordered" evidence="9">
    <location>
        <begin position="441"/>
        <end position="463"/>
    </location>
</feature>
<evidence type="ECO:0000313" key="12">
    <source>
        <dbReference type="Proteomes" id="UP000612055"/>
    </source>
</evidence>
<feature type="region of interest" description="Disordered" evidence="9">
    <location>
        <begin position="376"/>
        <end position="400"/>
    </location>
</feature>
<dbReference type="InterPro" id="IPR000719">
    <property type="entry name" value="Prot_kinase_dom"/>
</dbReference>
<dbReference type="EMBL" id="JAEHOE010000020">
    <property type="protein sequence ID" value="KAG2496223.1"/>
    <property type="molecule type" value="Genomic_DNA"/>
</dbReference>
<dbReference type="SUPFAM" id="SSF56112">
    <property type="entry name" value="Protein kinase-like (PK-like)"/>
    <property type="match status" value="1"/>
</dbReference>
<dbReference type="Proteomes" id="UP000612055">
    <property type="component" value="Unassembled WGS sequence"/>
</dbReference>
<feature type="compositionally biased region" description="Polar residues" evidence="9">
    <location>
        <begin position="376"/>
        <end position="386"/>
    </location>
</feature>
<evidence type="ECO:0000256" key="6">
    <source>
        <dbReference type="PIRSR" id="PIRSR630616-1"/>
    </source>
</evidence>
<evidence type="ECO:0000259" key="10">
    <source>
        <dbReference type="PROSITE" id="PS50011"/>
    </source>
</evidence>
<feature type="compositionally biased region" description="Low complexity" evidence="9">
    <location>
        <begin position="343"/>
        <end position="357"/>
    </location>
</feature>
<dbReference type="InterPro" id="IPR011009">
    <property type="entry name" value="Kinase-like_dom_sf"/>
</dbReference>
<reference evidence="11" key="1">
    <citation type="journal article" date="2020" name="bioRxiv">
        <title>Comparative genomics of Chlamydomonas.</title>
        <authorList>
            <person name="Craig R.J."/>
            <person name="Hasan A.R."/>
            <person name="Ness R.W."/>
            <person name="Keightley P.D."/>
        </authorList>
    </citation>
    <scope>NUCLEOTIDE SEQUENCE</scope>
    <source>
        <strain evidence="11">CCAP 11/70</strain>
    </source>
</reference>
<proteinExistence type="predicted"/>
<dbReference type="PANTHER" id="PTHR24350">
    <property type="entry name" value="SERINE/THREONINE-PROTEIN KINASE IAL-RELATED"/>
    <property type="match status" value="1"/>
</dbReference>
<name>A0A835Y7K5_9CHLO</name>
<dbReference type="InterPro" id="IPR008271">
    <property type="entry name" value="Ser/Thr_kinase_AS"/>
</dbReference>
<evidence type="ECO:0000256" key="7">
    <source>
        <dbReference type="PIRSR" id="PIRSR630616-2"/>
    </source>
</evidence>
<dbReference type="InterPro" id="IPR030616">
    <property type="entry name" value="Aur-like"/>
</dbReference>
<evidence type="ECO:0000256" key="9">
    <source>
        <dbReference type="SAM" id="MobiDB-lite"/>
    </source>
</evidence>
<feature type="binding site" evidence="7">
    <location>
        <position position="67"/>
    </location>
    <ligand>
        <name>ATP</name>
        <dbReference type="ChEBI" id="CHEBI:30616"/>
    </ligand>
</feature>
<feature type="region of interest" description="Disordered" evidence="9">
    <location>
        <begin position="503"/>
        <end position="589"/>
    </location>
</feature>
<protein>
    <recommendedName>
        <fullName evidence="10">Protein kinase domain-containing protein</fullName>
    </recommendedName>
</protein>
<dbReference type="PROSITE" id="PS50011">
    <property type="entry name" value="PROTEIN_KINASE_DOM"/>
    <property type="match status" value="1"/>
</dbReference>
<keyword evidence="3 7" id="KW-0547">Nucleotide-binding</keyword>
<evidence type="ECO:0000256" key="2">
    <source>
        <dbReference type="ARBA" id="ARBA00022679"/>
    </source>
</evidence>
<feature type="cross-link" description="Glycyl lysine isopeptide (Lys-Gly) (interchain with G-Cter in SUMO2)" evidence="8">
    <location>
        <position position="41"/>
    </location>
</feature>
<sequence>MFEHITKLKRYDEAMAAKLFAQIVSAVSYLHNLNIVHRDIKPENVMFVTPVEECEAAERPLKIKIIDLGLSAKLDPKKPTTGLVGTPGFLAPEVWRNRPHTPALDVYALGVVLFVMLTGRNPHSGADLRTMAYIKKPIREAPGLQDERFQSLSQPARELCLAMMADSPKDRPTCLEVLRHPFIAAVDSNMDAHREMGDVVRRRMRDLAKLRRLHGLRYAMHAHRPEGTDDKAFLEVLDRRRLRLKNEAALCAHDSGSGAGRERLLQHLLGPDSLGPTSSNVGAASPGGTGSPRGLLSQYSLYRAFADDAADRKGSAPSSCCGTPVRQSADGTVAGAIGGGRRISGSGAISRGASSRGTSNAGAGGLPGLAGAGAWSNYSQSNSQGQLMAPPSQQQQVQQQQQQVQQQQQLIPQVVDKLALISALPEMARSNTQPAMKLAGSSRFMDGGRADSNRELSPVHSGDATLAAAEEEVVQRGWSASPMSYEALQHRDALIESLAPGAGAGAGAGPGSRSHSMLRCGTGSRPAPPQEQPQPPQQLQGPQQQPQQQQQQQRQQQQEPQPPCGPPRGTAEQGVGLELERGPAFEGQG</sequence>
<evidence type="ECO:0000256" key="5">
    <source>
        <dbReference type="ARBA" id="ARBA00022840"/>
    </source>
</evidence>
<dbReference type="Pfam" id="PF00069">
    <property type="entry name" value="Pkinase"/>
    <property type="match status" value="1"/>
</dbReference>
<feature type="region of interest" description="Disordered" evidence="9">
    <location>
        <begin position="313"/>
        <end position="364"/>
    </location>
</feature>
<comment type="caution">
    <text evidence="11">The sequence shown here is derived from an EMBL/GenBank/DDBJ whole genome shotgun (WGS) entry which is preliminary data.</text>
</comment>
<dbReference type="GO" id="GO:0004674">
    <property type="term" value="F:protein serine/threonine kinase activity"/>
    <property type="evidence" value="ECO:0007669"/>
    <property type="project" value="UniProtKB-KW"/>
</dbReference>
<evidence type="ECO:0000256" key="3">
    <source>
        <dbReference type="ARBA" id="ARBA00022741"/>
    </source>
</evidence>
<dbReference type="AlphaFoldDB" id="A0A835Y7K5"/>
<keyword evidence="12" id="KW-1185">Reference proteome</keyword>
<feature type="active site" description="Proton acceptor" evidence="6">
    <location>
        <position position="39"/>
    </location>
</feature>
<accession>A0A835Y7K5</accession>
<feature type="domain" description="Protein kinase" evidence="10">
    <location>
        <begin position="1"/>
        <end position="183"/>
    </location>
</feature>